<sequence length="101" mass="11744">MFSTWCGLDLHHDDFWDVTLREYDLITGGRIKAKDQEFKAWRVLNQELGILVQFAFHDPKKMPDFTRGTEPAKPAVRDRAQDLNKLRAGLMALHFQSKKGK</sequence>
<dbReference type="Proteomes" id="UP001441944">
    <property type="component" value="Unassembled WGS sequence"/>
</dbReference>
<proteinExistence type="predicted"/>
<reference evidence="1 2" key="1">
    <citation type="submission" date="2024-04" db="EMBL/GenBank/DDBJ databases">
        <title>Draft genome sequence of Pseudophaeobacter arcticus NBRC 116598.</title>
        <authorList>
            <person name="Miyakawa T."/>
            <person name="Kusuya Y."/>
            <person name="Miura T."/>
        </authorList>
    </citation>
    <scope>NUCLEOTIDE SEQUENCE [LARGE SCALE GENOMIC DNA]</scope>
    <source>
        <strain evidence="1 2">SU-CL00105</strain>
    </source>
</reference>
<evidence type="ECO:0000313" key="1">
    <source>
        <dbReference type="EMBL" id="GAA6198731.1"/>
    </source>
</evidence>
<dbReference type="EMBL" id="BAABWU010000030">
    <property type="protein sequence ID" value="GAA6198731.1"/>
    <property type="molecule type" value="Genomic_DNA"/>
</dbReference>
<protein>
    <submittedName>
        <fullName evidence="1">Uncharacterized protein</fullName>
    </submittedName>
</protein>
<comment type="caution">
    <text evidence="1">The sequence shown here is derived from an EMBL/GenBank/DDBJ whole genome shotgun (WGS) entry which is preliminary data.</text>
</comment>
<name>A0ABQ0AS70_9RHOB</name>
<organism evidence="1 2">
    <name type="scientific">Pseudophaeobacter arcticus</name>
    <dbReference type="NCBI Taxonomy" id="385492"/>
    <lineage>
        <taxon>Bacteria</taxon>
        <taxon>Pseudomonadati</taxon>
        <taxon>Pseudomonadota</taxon>
        <taxon>Alphaproteobacteria</taxon>
        <taxon>Rhodobacterales</taxon>
        <taxon>Paracoccaceae</taxon>
        <taxon>Pseudophaeobacter</taxon>
    </lineage>
</organism>
<gene>
    <name evidence="1" type="ORF">NBRC116598_41760</name>
</gene>
<keyword evidence="2" id="KW-1185">Reference proteome</keyword>
<evidence type="ECO:0000313" key="2">
    <source>
        <dbReference type="Proteomes" id="UP001441944"/>
    </source>
</evidence>
<dbReference type="RefSeq" id="WP_353402711.1">
    <property type="nucleotide sequence ID" value="NZ_BAABWU010000030.1"/>
</dbReference>
<accession>A0ABQ0AS70</accession>